<reference evidence="1 2" key="1">
    <citation type="submission" date="2016-03" db="EMBL/GenBank/DDBJ databases">
        <title>Complete genome sequence of Pedobacter cryoconitis PAMC 27485.</title>
        <authorList>
            <person name="Lee J."/>
            <person name="Kim O.-S."/>
        </authorList>
    </citation>
    <scope>NUCLEOTIDE SEQUENCE [LARGE SCALE GENOMIC DNA]</scope>
    <source>
        <strain evidence="1 2">PAMC 27485</strain>
    </source>
</reference>
<sequence length="72" mass="8419">MTKSLILDLTDNYPDFEYTAHLLHKFICAADIFTILLKDGKIVHYRATDIELFKGWLIAHRIENIKPGQIQF</sequence>
<organism evidence="1 2">
    <name type="scientific">Pedobacter cryoconitis</name>
    <dbReference type="NCBI Taxonomy" id="188932"/>
    <lineage>
        <taxon>Bacteria</taxon>
        <taxon>Pseudomonadati</taxon>
        <taxon>Bacteroidota</taxon>
        <taxon>Sphingobacteriia</taxon>
        <taxon>Sphingobacteriales</taxon>
        <taxon>Sphingobacteriaceae</taxon>
        <taxon>Pedobacter</taxon>
    </lineage>
</organism>
<evidence type="ECO:0000313" key="2">
    <source>
        <dbReference type="Proteomes" id="UP000071561"/>
    </source>
</evidence>
<gene>
    <name evidence="1" type="ORF">AY601_2665</name>
</gene>
<name>A0A127VEC4_9SPHI</name>
<dbReference type="PATRIC" id="fig|188932.3.peg.2778"/>
<accession>A0A127VEC4</accession>
<dbReference type="AlphaFoldDB" id="A0A127VEC4"/>
<proteinExistence type="predicted"/>
<dbReference type="Proteomes" id="UP000071561">
    <property type="component" value="Chromosome"/>
</dbReference>
<dbReference type="EMBL" id="CP014504">
    <property type="protein sequence ID" value="AMP99550.1"/>
    <property type="molecule type" value="Genomic_DNA"/>
</dbReference>
<protein>
    <submittedName>
        <fullName evidence="1">Uncharacterized protein</fullName>
    </submittedName>
</protein>
<dbReference type="KEGG" id="pcm:AY601_2665"/>
<keyword evidence="2" id="KW-1185">Reference proteome</keyword>
<evidence type="ECO:0000313" key="1">
    <source>
        <dbReference type="EMBL" id="AMP99550.1"/>
    </source>
</evidence>